<dbReference type="InterPro" id="IPR023631">
    <property type="entry name" value="Amidase_dom"/>
</dbReference>
<gene>
    <name evidence="3" type="ORF">KR51_00003890</name>
</gene>
<reference evidence="3 4" key="1">
    <citation type="submission" date="2013-05" db="EMBL/GenBank/DDBJ databases">
        <title>Draft genome sequence of Rubidibacter lacunae KORDI 51-2.</title>
        <authorList>
            <person name="Choi D.H."/>
            <person name="Noh J.H."/>
            <person name="Kwon K.-K."/>
            <person name="Lee J.-H."/>
            <person name="Ryu J.-Y."/>
        </authorList>
    </citation>
    <scope>NUCLEOTIDE SEQUENCE [LARGE SCALE GENOMIC DNA]</scope>
    <source>
        <strain evidence="3 4">KORDI 51-2</strain>
    </source>
</reference>
<proteinExistence type="predicted"/>
<dbReference type="InterPro" id="IPR014087">
    <property type="entry name" value="Carboxybiuret_hydro_AtzE"/>
</dbReference>
<dbReference type="STRING" id="582515.KR51_00003890"/>
<dbReference type="InParanoid" id="U5DEC3"/>
<dbReference type="InterPro" id="IPR000120">
    <property type="entry name" value="Amidase"/>
</dbReference>
<keyword evidence="4" id="KW-1185">Reference proteome</keyword>
<dbReference type="PATRIC" id="fig|582515.4.peg.434"/>
<evidence type="ECO:0000313" key="4">
    <source>
        <dbReference type="Proteomes" id="UP000016960"/>
    </source>
</evidence>
<comment type="caution">
    <text evidence="3">The sequence shown here is derived from an EMBL/GenBank/DDBJ whole genome shotgun (WGS) entry which is preliminary data.</text>
</comment>
<sequence length="481" mass="50301">MSRERDWRTADATTIASAVRAGTVTAEVVVRATLAAIARENPQRNCFTTVTDAAAIAAARQVDARRSRGEEPGLLAGVPFAVKNLFDIAGVTTLAGAKINRDDPPARRDATAIARLQAAGAILVGATNMDEYAYGFVTENAHYGATPNPHDPARIAGGSSGGSAAAVAAGLVPLALGSDTNGSIRVPAALCGIFGLRPTYGRLSRAGTVLFAPSLDCIGPFARSPRDLAYTCRVLEGADPRDPVCTPPPPETGLNADLDPDTPGPLDLTGVRVAIADDYFASGADPEAIAAVEQVARALSATRRVTVPDAERARGAAYLITAAEGAQQHLSNLRDRPQDFDPATRDRFLAGALVPSQWYLRAQRFRRIFGERVRALFDEVDVLLTPTTPCRAPPLGQAIVEIAGEAVAVRPNLGRFTQPLSFIGLPALSVPVAAEDGRSGALPLGVQLVAAPHNDGLLLRVAAYLERAGIVRAAIAPLLTE</sequence>
<accession>U5DEC3</accession>
<organism evidence="3 4">
    <name type="scientific">Rubidibacter lacunae KORDI 51-2</name>
    <dbReference type="NCBI Taxonomy" id="582515"/>
    <lineage>
        <taxon>Bacteria</taxon>
        <taxon>Bacillati</taxon>
        <taxon>Cyanobacteriota</taxon>
        <taxon>Cyanophyceae</taxon>
        <taxon>Oscillatoriophycideae</taxon>
        <taxon>Chroococcales</taxon>
        <taxon>Aphanothecaceae</taxon>
        <taxon>Rubidibacter</taxon>
    </lineage>
</organism>
<feature type="region of interest" description="Disordered" evidence="1">
    <location>
        <begin position="241"/>
        <end position="260"/>
    </location>
</feature>
<dbReference type="PANTHER" id="PTHR11895">
    <property type="entry name" value="TRANSAMIDASE"/>
    <property type="match status" value="1"/>
</dbReference>
<dbReference type="Gene3D" id="3.90.1300.10">
    <property type="entry name" value="Amidase signature (AS) domain"/>
    <property type="match status" value="1"/>
</dbReference>
<evidence type="ECO:0000313" key="3">
    <source>
        <dbReference type="EMBL" id="ERN42863.1"/>
    </source>
</evidence>
<dbReference type="NCBIfam" id="NF006631">
    <property type="entry name" value="PRK09201.1"/>
    <property type="match status" value="1"/>
</dbReference>
<dbReference type="Pfam" id="PF01425">
    <property type="entry name" value="Amidase"/>
    <property type="match status" value="1"/>
</dbReference>
<evidence type="ECO:0000256" key="1">
    <source>
        <dbReference type="SAM" id="MobiDB-lite"/>
    </source>
</evidence>
<dbReference type="NCBIfam" id="TIGR02715">
    <property type="entry name" value="amido_AtzE"/>
    <property type="match status" value="1"/>
</dbReference>
<dbReference type="eggNOG" id="COG0154">
    <property type="taxonomic scope" value="Bacteria"/>
</dbReference>
<dbReference type="GO" id="GO:0004040">
    <property type="term" value="F:amidase activity"/>
    <property type="evidence" value="ECO:0007669"/>
    <property type="project" value="UniProtKB-EC"/>
</dbReference>
<dbReference type="EC" id="3.5.1.4" evidence="3"/>
<dbReference type="EMBL" id="ASSJ01000005">
    <property type="protein sequence ID" value="ERN42863.1"/>
    <property type="molecule type" value="Genomic_DNA"/>
</dbReference>
<keyword evidence="3" id="KW-0378">Hydrolase</keyword>
<feature type="domain" description="Amidase" evidence="2">
    <location>
        <begin position="29"/>
        <end position="459"/>
    </location>
</feature>
<protein>
    <submittedName>
        <fullName evidence="3">Amidohydrolase, AtzE family</fullName>
        <ecNumber evidence="3">3.5.1.4</ecNumber>
    </submittedName>
</protein>
<name>U5DEC3_9CHRO</name>
<dbReference type="RefSeq" id="WP_022604192.1">
    <property type="nucleotide sequence ID" value="NZ_ASSJ01000005.1"/>
</dbReference>
<dbReference type="InterPro" id="IPR036928">
    <property type="entry name" value="AS_sf"/>
</dbReference>
<dbReference type="Proteomes" id="UP000016960">
    <property type="component" value="Unassembled WGS sequence"/>
</dbReference>
<evidence type="ECO:0000259" key="2">
    <source>
        <dbReference type="Pfam" id="PF01425"/>
    </source>
</evidence>
<dbReference type="PANTHER" id="PTHR11895:SF172">
    <property type="entry name" value="GLUTAMYL-TRNA(GLN) AMIDOTRANSFERASE"/>
    <property type="match status" value="1"/>
</dbReference>
<dbReference type="AlphaFoldDB" id="U5DEC3"/>
<dbReference type="SUPFAM" id="SSF75304">
    <property type="entry name" value="Amidase signature (AS) enzymes"/>
    <property type="match status" value="1"/>
</dbReference>
<dbReference type="OrthoDB" id="9811471at2"/>